<feature type="transmembrane region" description="Helical" evidence="1">
    <location>
        <begin position="36"/>
        <end position="57"/>
    </location>
</feature>
<feature type="transmembrane region" description="Helical" evidence="1">
    <location>
        <begin position="220"/>
        <end position="249"/>
    </location>
</feature>
<keyword evidence="1" id="KW-0812">Transmembrane</keyword>
<proteinExistence type="predicted"/>
<evidence type="ECO:0000313" key="3">
    <source>
        <dbReference type="Proteomes" id="UP001016761"/>
    </source>
</evidence>
<organism evidence="2 3">
    <name type="scientific">Haloterrigena gelatinilytica</name>
    <dbReference type="NCBI Taxonomy" id="2741724"/>
    <lineage>
        <taxon>Archaea</taxon>
        <taxon>Methanobacteriati</taxon>
        <taxon>Methanobacteriota</taxon>
        <taxon>Stenosarchaea group</taxon>
        <taxon>Halobacteria</taxon>
        <taxon>Halobacteriales</taxon>
        <taxon>Natrialbaceae</taxon>
        <taxon>Haloterrigena</taxon>
    </lineage>
</organism>
<keyword evidence="1" id="KW-0472">Membrane</keyword>
<evidence type="ECO:0000313" key="2">
    <source>
        <dbReference type="EMBL" id="NUC72768.1"/>
    </source>
</evidence>
<accession>A0ABX2LEI4</accession>
<feature type="transmembrane region" description="Helical" evidence="1">
    <location>
        <begin position="331"/>
        <end position="350"/>
    </location>
</feature>
<gene>
    <name evidence="2" type="ORF">HTZ84_10675</name>
</gene>
<dbReference type="RefSeq" id="WP_174680660.1">
    <property type="nucleotide sequence ID" value="NZ_JABUQZ010000001.1"/>
</dbReference>
<evidence type="ECO:0008006" key="4">
    <source>
        <dbReference type="Google" id="ProtNLM"/>
    </source>
</evidence>
<feature type="transmembrane region" description="Helical" evidence="1">
    <location>
        <begin position="192"/>
        <end position="208"/>
    </location>
</feature>
<dbReference type="EMBL" id="JABUQZ010000001">
    <property type="protein sequence ID" value="NUC72768.1"/>
    <property type="molecule type" value="Genomic_DNA"/>
</dbReference>
<feature type="transmembrane region" description="Helical" evidence="1">
    <location>
        <begin position="136"/>
        <end position="157"/>
    </location>
</feature>
<comment type="caution">
    <text evidence="2">The sequence shown here is derived from an EMBL/GenBank/DDBJ whole genome shotgun (WGS) entry which is preliminary data.</text>
</comment>
<protein>
    <recommendedName>
        <fullName evidence="4">Glycosyltransferase RgtA/B/C/D-like domain-containing protein</fullName>
    </recommendedName>
</protein>
<feature type="transmembrane region" description="Helical" evidence="1">
    <location>
        <begin position="417"/>
        <end position="438"/>
    </location>
</feature>
<feature type="transmembrane region" description="Helical" evidence="1">
    <location>
        <begin position="362"/>
        <end position="381"/>
    </location>
</feature>
<feature type="transmembrane region" description="Helical" evidence="1">
    <location>
        <begin position="169"/>
        <end position="186"/>
    </location>
</feature>
<sequence length="565" mass="62693">MQMYSDRLRVVPALLLIYVWVRALTAEPISTYSLSLYQGLPADLLVVLGLAGLSLLLIARDHAWWMALLVSQFLVAVTVVPSLQTQYLHFTTDSYMHIGRMKRILEVGVAADRNLYPLLHWFSAMLSEVTDLSPTITALLVVTMMSAILGLLLVLCIRRLNLLESVYRLMIFAAVLATLTPDLFNFASWGQFGRLFTVLVIFVVFLSLKSGANNTEWLLTLLVILTAAVFAHPLISLITLCILCTILAYQSITDNIIYRVSNRPILLLPPAIGVVYWLLNAPTFNNTFASIIGSIFLSDGGDSSRLARRTEQLSSADIATIDIVIEFVAQYGYVVSFLGSLLIIISLRTIFLRNRESGLQPLAIAAVAFWALGAAMFVLPVPFGPGRFWAIAIILGVFVVARDLTAFIQWSPHSQKPALIGTFAILILVAGIAAPTLYGSELSRSPSEQMTKAESSGVEWLFEHEDDSEPIQSIGTPVRNIRAYEETSDSFRTGTRPKPHFQGIREDSFEGYLLLAPPAGQTYPAYYSDYPETWDYTPIDYNWIENGTDTARIYTSGDTSVYRTT</sequence>
<reference evidence="2 3" key="1">
    <citation type="submission" date="2020-06" db="EMBL/GenBank/DDBJ databases">
        <title>Haloterrigena sp. nov., an extremely halophilic archaeon isolated from a saline sediment.</title>
        <authorList>
            <person name="Liu B.-B."/>
        </authorList>
    </citation>
    <scope>NUCLEOTIDE SEQUENCE [LARGE SCALE GENOMIC DNA]</scope>
    <source>
        <strain evidence="2 3">SYSU A558-1</strain>
    </source>
</reference>
<evidence type="ECO:0000256" key="1">
    <source>
        <dbReference type="SAM" id="Phobius"/>
    </source>
</evidence>
<dbReference type="Proteomes" id="UP001016761">
    <property type="component" value="Unassembled WGS sequence"/>
</dbReference>
<keyword evidence="3" id="KW-1185">Reference proteome</keyword>
<name>A0ABX2LEI4_9EURY</name>
<feature type="transmembrane region" description="Helical" evidence="1">
    <location>
        <begin position="64"/>
        <end position="83"/>
    </location>
</feature>
<keyword evidence="1" id="KW-1133">Transmembrane helix</keyword>
<feature type="transmembrane region" description="Helical" evidence="1">
    <location>
        <begin position="387"/>
        <end position="405"/>
    </location>
</feature>